<gene>
    <name evidence="1" type="ORF">KIMC2_02550</name>
</gene>
<dbReference type="InterPro" id="IPR014729">
    <property type="entry name" value="Rossmann-like_a/b/a_fold"/>
</dbReference>
<dbReference type="AlphaFoldDB" id="A0AAU9CWN1"/>
<dbReference type="PANTHER" id="PTHR11933">
    <property type="entry name" value="TRNA 5-METHYLAMINOMETHYL-2-THIOURIDYLATE -METHYLTRANSFERASE"/>
    <property type="match status" value="1"/>
</dbReference>
<keyword evidence="2" id="KW-1185">Reference proteome</keyword>
<dbReference type="SUPFAM" id="SSF52402">
    <property type="entry name" value="Adenine nucleotide alpha hydrolases-like"/>
    <property type="match status" value="1"/>
</dbReference>
<sequence>MGVDFSVSALLLNEHGYDVIGFFMKNWDDTDDEGGCTATEYYEDVKRVADQIGIPCFRSTLRSNIGI</sequence>
<accession>A0AAU9CWN1</accession>
<dbReference type="Gene3D" id="3.40.50.620">
    <property type="entry name" value="HUPs"/>
    <property type="match status" value="1"/>
</dbReference>
<name>A0AAU9CWN1_9LACO</name>
<evidence type="ECO:0000313" key="1">
    <source>
        <dbReference type="EMBL" id="BDR55693.1"/>
    </source>
</evidence>
<dbReference type="Proteomes" id="UP001321804">
    <property type="component" value="Chromosome"/>
</dbReference>
<reference evidence="1 2" key="1">
    <citation type="journal article" date="2023" name="Microbiol. Spectr.">
        <title>Symbiosis of Carpenter Bees with Uncharacterized Lactic Acid Bacteria Showing NAD Auxotrophy.</title>
        <authorList>
            <person name="Kawasaki S."/>
            <person name="Ozawa K."/>
            <person name="Mori T."/>
            <person name="Yamamoto A."/>
            <person name="Ito M."/>
            <person name="Ohkuma M."/>
            <person name="Sakamoto M."/>
            <person name="Matsutani M."/>
        </authorList>
    </citation>
    <scope>NUCLEOTIDE SEQUENCE [LARGE SCALE GENOMIC DNA]</scope>
    <source>
        <strain evidence="1 2">KimC2</strain>
    </source>
</reference>
<protein>
    <submittedName>
        <fullName evidence="1">Uncharacterized protein</fullName>
    </submittedName>
</protein>
<dbReference type="Pfam" id="PF03054">
    <property type="entry name" value="tRNA_Me_trans"/>
    <property type="match status" value="1"/>
</dbReference>
<dbReference type="KEGG" id="xak:KIMC2_02550"/>
<dbReference type="PANTHER" id="PTHR11933:SF5">
    <property type="entry name" value="MITOCHONDRIAL TRNA-SPECIFIC 2-THIOURIDYLASE 1"/>
    <property type="match status" value="1"/>
</dbReference>
<dbReference type="EMBL" id="AP026801">
    <property type="protein sequence ID" value="BDR55693.1"/>
    <property type="molecule type" value="Genomic_DNA"/>
</dbReference>
<organism evidence="1 2">
    <name type="scientific">Xylocopilactobacillus apis</name>
    <dbReference type="NCBI Taxonomy" id="2932183"/>
    <lineage>
        <taxon>Bacteria</taxon>
        <taxon>Bacillati</taxon>
        <taxon>Bacillota</taxon>
        <taxon>Bacilli</taxon>
        <taxon>Lactobacillales</taxon>
        <taxon>Lactobacillaceae</taxon>
        <taxon>Xylocopilactobacillus</taxon>
    </lineage>
</organism>
<proteinExistence type="predicted"/>
<dbReference type="GO" id="GO:0002143">
    <property type="term" value="P:tRNA wobble position uridine thiolation"/>
    <property type="evidence" value="ECO:0007669"/>
    <property type="project" value="TreeGrafter"/>
</dbReference>
<evidence type="ECO:0000313" key="2">
    <source>
        <dbReference type="Proteomes" id="UP001321804"/>
    </source>
</evidence>